<dbReference type="Proteomes" id="UP000799118">
    <property type="component" value="Unassembled WGS sequence"/>
</dbReference>
<feature type="domain" description="Xylanolytic transcriptional activator regulatory" evidence="9">
    <location>
        <begin position="9"/>
        <end position="113"/>
    </location>
</feature>
<evidence type="ECO:0000256" key="3">
    <source>
        <dbReference type="ARBA" id="ARBA00023015"/>
    </source>
</evidence>
<dbReference type="InterPro" id="IPR051615">
    <property type="entry name" value="Transcr_Regulatory_Elem"/>
</dbReference>
<dbReference type="GO" id="GO:0008270">
    <property type="term" value="F:zinc ion binding"/>
    <property type="evidence" value="ECO:0007669"/>
    <property type="project" value="InterPro"/>
</dbReference>
<keyword evidence="6" id="KW-0539">Nucleus</keyword>
<dbReference type="Pfam" id="PF04082">
    <property type="entry name" value="Fungal_trans"/>
    <property type="match status" value="1"/>
</dbReference>
<keyword evidence="3" id="KW-0805">Transcription regulation</keyword>
<evidence type="ECO:0000256" key="2">
    <source>
        <dbReference type="ARBA" id="ARBA00022833"/>
    </source>
</evidence>
<dbReference type="CDD" id="cd12148">
    <property type="entry name" value="fungal_TF_MHR"/>
    <property type="match status" value="1"/>
</dbReference>
<gene>
    <name evidence="10" type="ORF">BT96DRAFT_993395</name>
</gene>
<feature type="signal peptide" evidence="8">
    <location>
        <begin position="1"/>
        <end position="32"/>
    </location>
</feature>
<evidence type="ECO:0000313" key="10">
    <source>
        <dbReference type="EMBL" id="KAE9400076.1"/>
    </source>
</evidence>
<evidence type="ECO:0000256" key="1">
    <source>
        <dbReference type="ARBA" id="ARBA00022723"/>
    </source>
</evidence>
<evidence type="ECO:0000256" key="5">
    <source>
        <dbReference type="ARBA" id="ARBA00023163"/>
    </source>
</evidence>
<dbReference type="OrthoDB" id="2123952at2759"/>
<sequence>MASIASSYKHRPRRVPALLLFAMFAIAARYSGDPPNVPRPSSSKIMWAAGDVYLEHVQAILERLYAPSPPPTCQALLLKGYCEMGIGEMASAWTCIGMAIRMAQDLGIHRSADGRPLMIFEQNFDKALLDEQGYPDSRSPMSTSQRPSHASTPQLSSQAFSVWLFKQCTLHVVSSRHGQAISLEGVLDKWYYRLPEELQHDPQSLNLKTLASCFSQCCISSIAAAPVHSSPPMEVSAVATLAHPHPQATSGYGTMRLLNDRHAPHTHAMSMGHGHQHRPSMSDNVSRSASASSSTSTSNRHPPQYWHEYSAFPSLENYNSPLSGGRTHHTLRLIVSTFNRWRWNAMFLSR</sequence>
<keyword evidence="4" id="KW-0238">DNA-binding</keyword>
<evidence type="ECO:0000259" key="9">
    <source>
        <dbReference type="Pfam" id="PF04082"/>
    </source>
</evidence>
<dbReference type="PANTHER" id="PTHR31313">
    <property type="entry name" value="TY1 ENHANCER ACTIVATOR"/>
    <property type="match status" value="1"/>
</dbReference>
<feature type="chain" id="PRO_5025693077" description="Xylanolytic transcriptional activator regulatory domain-containing protein" evidence="8">
    <location>
        <begin position="33"/>
        <end position="350"/>
    </location>
</feature>
<dbReference type="AlphaFoldDB" id="A0A6A4HPR4"/>
<keyword evidence="11" id="KW-1185">Reference proteome</keyword>
<feature type="region of interest" description="Disordered" evidence="7">
    <location>
        <begin position="265"/>
        <end position="303"/>
    </location>
</feature>
<organism evidence="10 11">
    <name type="scientific">Gymnopus androsaceus JB14</name>
    <dbReference type="NCBI Taxonomy" id="1447944"/>
    <lineage>
        <taxon>Eukaryota</taxon>
        <taxon>Fungi</taxon>
        <taxon>Dikarya</taxon>
        <taxon>Basidiomycota</taxon>
        <taxon>Agaricomycotina</taxon>
        <taxon>Agaricomycetes</taxon>
        <taxon>Agaricomycetidae</taxon>
        <taxon>Agaricales</taxon>
        <taxon>Marasmiineae</taxon>
        <taxon>Omphalotaceae</taxon>
        <taxon>Gymnopus</taxon>
    </lineage>
</organism>
<dbReference type="InterPro" id="IPR007219">
    <property type="entry name" value="XnlR_reg_dom"/>
</dbReference>
<keyword evidence="8" id="KW-0732">Signal</keyword>
<dbReference type="EMBL" id="ML769461">
    <property type="protein sequence ID" value="KAE9400076.1"/>
    <property type="molecule type" value="Genomic_DNA"/>
</dbReference>
<keyword evidence="2" id="KW-0862">Zinc</keyword>
<evidence type="ECO:0000256" key="8">
    <source>
        <dbReference type="SAM" id="SignalP"/>
    </source>
</evidence>
<evidence type="ECO:0000313" key="11">
    <source>
        <dbReference type="Proteomes" id="UP000799118"/>
    </source>
</evidence>
<dbReference type="PANTHER" id="PTHR31313:SF78">
    <property type="entry name" value="TRANSCRIPTION FACTOR DOMAIN-CONTAINING PROTEIN"/>
    <property type="match status" value="1"/>
</dbReference>
<name>A0A6A4HPR4_9AGAR</name>
<dbReference type="GO" id="GO:0006351">
    <property type="term" value="P:DNA-templated transcription"/>
    <property type="evidence" value="ECO:0007669"/>
    <property type="project" value="InterPro"/>
</dbReference>
<evidence type="ECO:0000256" key="6">
    <source>
        <dbReference type="ARBA" id="ARBA00023242"/>
    </source>
</evidence>
<accession>A0A6A4HPR4</accession>
<evidence type="ECO:0000256" key="4">
    <source>
        <dbReference type="ARBA" id="ARBA00023125"/>
    </source>
</evidence>
<feature type="compositionally biased region" description="Low complexity" evidence="7">
    <location>
        <begin position="281"/>
        <end position="300"/>
    </location>
</feature>
<dbReference type="GO" id="GO:0003677">
    <property type="term" value="F:DNA binding"/>
    <property type="evidence" value="ECO:0007669"/>
    <property type="project" value="UniProtKB-KW"/>
</dbReference>
<keyword evidence="5" id="KW-0804">Transcription</keyword>
<reference evidence="10" key="1">
    <citation type="journal article" date="2019" name="Environ. Microbiol.">
        <title>Fungal ecological strategies reflected in gene transcription - a case study of two litter decomposers.</title>
        <authorList>
            <person name="Barbi F."/>
            <person name="Kohler A."/>
            <person name="Barry K."/>
            <person name="Baskaran P."/>
            <person name="Daum C."/>
            <person name="Fauchery L."/>
            <person name="Ihrmark K."/>
            <person name="Kuo A."/>
            <person name="LaButti K."/>
            <person name="Lipzen A."/>
            <person name="Morin E."/>
            <person name="Grigoriev I.V."/>
            <person name="Henrissat B."/>
            <person name="Lindahl B."/>
            <person name="Martin F."/>
        </authorList>
    </citation>
    <scope>NUCLEOTIDE SEQUENCE</scope>
    <source>
        <strain evidence="10">JB14</strain>
    </source>
</reference>
<feature type="region of interest" description="Disordered" evidence="7">
    <location>
        <begin position="131"/>
        <end position="152"/>
    </location>
</feature>
<proteinExistence type="predicted"/>
<evidence type="ECO:0000256" key="7">
    <source>
        <dbReference type="SAM" id="MobiDB-lite"/>
    </source>
</evidence>
<feature type="compositionally biased region" description="Polar residues" evidence="7">
    <location>
        <begin position="139"/>
        <end position="152"/>
    </location>
</feature>
<protein>
    <recommendedName>
        <fullName evidence="9">Xylanolytic transcriptional activator regulatory domain-containing protein</fullName>
    </recommendedName>
</protein>
<keyword evidence="1" id="KW-0479">Metal-binding</keyword>